<accession>L7JWF7</accession>
<dbReference type="AlphaFoldDB" id="L7JWF7"/>
<dbReference type="InParanoid" id="L7JWF7"/>
<gene>
    <name evidence="1" type="ORF">THOM_1264</name>
</gene>
<name>L7JWF7_TRAHO</name>
<evidence type="ECO:0000313" key="1">
    <source>
        <dbReference type="EMBL" id="ELQ75803.1"/>
    </source>
</evidence>
<dbReference type="EMBL" id="JH993925">
    <property type="protein sequence ID" value="ELQ75803.1"/>
    <property type="molecule type" value="Genomic_DNA"/>
</dbReference>
<dbReference type="HOGENOM" id="CLU_3224895_0_0_1"/>
<dbReference type="VEuPathDB" id="MicrosporidiaDB:THOM_1264"/>
<evidence type="ECO:0000313" key="2">
    <source>
        <dbReference type="Proteomes" id="UP000011185"/>
    </source>
</evidence>
<reference evidence="1 2" key="1">
    <citation type="journal article" date="2012" name="PLoS Pathog.">
        <title>The genome of the obligate intracellular parasite Trachipleistophora hominis: new insights into microsporidian genome dynamics and reductive evolution.</title>
        <authorList>
            <person name="Heinz E."/>
            <person name="Williams T.A."/>
            <person name="Nakjang S."/>
            <person name="Noel C.J."/>
            <person name="Swan D.C."/>
            <person name="Goldberg A.V."/>
            <person name="Harris S.R."/>
            <person name="Weinmaier T."/>
            <person name="Markert S."/>
            <person name="Becher D."/>
            <person name="Bernhardt J."/>
            <person name="Dagan T."/>
            <person name="Hacker C."/>
            <person name="Lucocq J.M."/>
            <person name="Schweder T."/>
            <person name="Rattei T."/>
            <person name="Hall N."/>
            <person name="Hirt R.P."/>
            <person name="Embley T.M."/>
        </authorList>
    </citation>
    <scope>NUCLEOTIDE SEQUENCE [LARGE SCALE GENOMIC DNA]</scope>
</reference>
<keyword evidence="2" id="KW-1185">Reference proteome</keyword>
<protein>
    <submittedName>
        <fullName evidence="1">Uncharacterized protein</fullName>
    </submittedName>
</protein>
<organism evidence="1 2">
    <name type="scientific">Trachipleistophora hominis</name>
    <name type="common">Microsporidian parasite</name>
    <dbReference type="NCBI Taxonomy" id="72359"/>
    <lineage>
        <taxon>Eukaryota</taxon>
        <taxon>Fungi</taxon>
        <taxon>Fungi incertae sedis</taxon>
        <taxon>Microsporidia</taxon>
        <taxon>Pleistophoridae</taxon>
        <taxon>Trachipleistophora</taxon>
    </lineage>
</organism>
<proteinExistence type="predicted"/>
<sequence length="44" mass="5073">MQLFLLVVRMLATQEEDKEEDSDFFKPCDKMCCRSGINESGNTI</sequence>
<dbReference type="Proteomes" id="UP000011185">
    <property type="component" value="Unassembled WGS sequence"/>
</dbReference>